<feature type="compositionally biased region" description="Polar residues" evidence="6">
    <location>
        <begin position="1149"/>
        <end position="1166"/>
    </location>
</feature>
<feature type="compositionally biased region" description="Basic and acidic residues" evidence="6">
    <location>
        <begin position="593"/>
        <end position="616"/>
    </location>
</feature>
<feature type="compositionally biased region" description="Basic and acidic residues" evidence="6">
    <location>
        <begin position="177"/>
        <end position="191"/>
    </location>
</feature>
<dbReference type="InterPro" id="IPR056280">
    <property type="entry name" value="AIPP2-like_SPOC"/>
</dbReference>
<reference evidence="8" key="1">
    <citation type="submission" date="2020-06" db="EMBL/GenBank/DDBJ databases">
        <authorList>
            <person name="Li T."/>
            <person name="Hu X."/>
            <person name="Zhang T."/>
            <person name="Song X."/>
            <person name="Zhang H."/>
            <person name="Dai N."/>
            <person name="Sheng W."/>
            <person name="Hou X."/>
            <person name="Wei L."/>
        </authorList>
    </citation>
    <scope>NUCLEOTIDE SEQUENCE</scope>
    <source>
        <strain evidence="8">3651</strain>
        <tissue evidence="8">Leaf</tissue>
    </source>
</reference>
<evidence type="ECO:0000256" key="3">
    <source>
        <dbReference type="ARBA" id="ARBA00022833"/>
    </source>
</evidence>
<dbReference type="SMART" id="SM00249">
    <property type="entry name" value="PHD"/>
    <property type="match status" value="1"/>
</dbReference>
<dbReference type="Proteomes" id="UP001293254">
    <property type="component" value="Unassembled WGS sequence"/>
</dbReference>
<evidence type="ECO:0000256" key="2">
    <source>
        <dbReference type="ARBA" id="ARBA00022771"/>
    </source>
</evidence>
<feature type="region of interest" description="Disordered" evidence="6">
    <location>
        <begin position="587"/>
        <end position="647"/>
    </location>
</feature>
<dbReference type="PANTHER" id="PTHR33304:SF9">
    <property type="entry name" value="RING_FYVE_PHD ZINC FINGER SUPERFAMILY PROTEIN"/>
    <property type="match status" value="1"/>
</dbReference>
<keyword evidence="9" id="KW-1185">Reference proteome</keyword>
<keyword evidence="4" id="KW-0805">Transcription regulation</keyword>
<feature type="compositionally biased region" description="Basic and acidic residues" evidence="6">
    <location>
        <begin position="390"/>
        <end position="404"/>
    </location>
</feature>
<feature type="compositionally biased region" description="Basic and acidic residues" evidence="6">
    <location>
        <begin position="476"/>
        <end position="485"/>
    </location>
</feature>
<dbReference type="Gene3D" id="3.30.40.10">
    <property type="entry name" value="Zinc/RING finger domain, C3HC4 (zinc finger)"/>
    <property type="match status" value="1"/>
</dbReference>
<dbReference type="PANTHER" id="PTHR33304">
    <property type="match status" value="1"/>
</dbReference>
<feature type="compositionally biased region" description="Polar residues" evidence="6">
    <location>
        <begin position="405"/>
        <end position="416"/>
    </location>
</feature>
<keyword evidence="1" id="KW-0479">Metal-binding</keyword>
<evidence type="ECO:0000256" key="1">
    <source>
        <dbReference type="ARBA" id="ARBA00022723"/>
    </source>
</evidence>
<feature type="compositionally biased region" description="Polar residues" evidence="6">
    <location>
        <begin position="1180"/>
        <end position="1191"/>
    </location>
</feature>
<dbReference type="GO" id="GO:0034244">
    <property type="term" value="P:negative regulation of transcription elongation by RNA polymerase II"/>
    <property type="evidence" value="ECO:0007669"/>
    <property type="project" value="InterPro"/>
</dbReference>
<keyword evidence="3" id="KW-0862">Zinc</keyword>
<comment type="caution">
    <text evidence="8">The sequence shown here is derived from an EMBL/GenBank/DDBJ whole genome shotgun (WGS) entry which is preliminary data.</text>
</comment>
<feature type="compositionally biased region" description="Low complexity" evidence="6">
    <location>
        <begin position="463"/>
        <end position="473"/>
    </location>
</feature>
<feature type="compositionally biased region" description="Low complexity" evidence="6">
    <location>
        <begin position="1192"/>
        <end position="1205"/>
    </location>
</feature>
<feature type="region of interest" description="Disordered" evidence="6">
    <location>
        <begin position="819"/>
        <end position="841"/>
    </location>
</feature>
<dbReference type="GO" id="GO:0140566">
    <property type="term" value="F:histone reader activity"/>
    <property type="evidence" value="ECO:0007669"/>
    <property type="project" value="InterPro"/>
</dbReference>
<feature type="region of interest" description="Disordered" evidence="6">
    <location>
        <begin position="251"/>
        <end position="283"/>
    </location>
</feature>
<evidence type="ECO:0000313" key="9">
    <source>
        <dbReference type="Proteomes" id="UP001293254"/>
    </source>
</evidence>
<feature type="compositionally biased region" description="Low complexity" evidence="6">
    <location>
        <begin position="1128"/>
        <end position="1139"/>
    </location>
</feature>
<organism evidence="8 9">
    <name type="scientific">Sesamum alatum</name>
    <dbReference type="NCBI Taxonomy" id="300844"/>
    <lineage>
        <taxon>Eukaryota</taxon>
        <taxon>Viridiplantae</taxon>
        <taxon>Streptophyta</taxon>
        <taxon>Embryophyta</taxon>
        <taxon>Tracheophyta</taxon>
        <taxon>Spermatophyta</taxon>
        <taxon>Magnoliopsida</taxon>
        <taxon>eudicotyledons</taxon>
        <taxon>Gunneridae</taxon>
        <taxon>Pentapetalae</taxon>
        <taxon>asterids</taxon>
        <taxon>lamiids</taxon>
        <taxon>Lamiales</taxon>
        <taxon>Pedaliaceae</taxon>
        <taxon>Sesamum</taxon>
    </lineage>
</organism>
<dbReference type="InterPro" id="IPR013083">
    <property type="entry name" value="Znf_RING/FYVE/PHD"/>
</dbReference>
<dbReference type="InterPro" id="IPR001965">
    <property type="entry name" value="Znf_PHD"/>
</dbReference>
<feature type="domain" description="Zinc finger PHD-type" evidence="7">
    <location>
        <begin position="336"/>
        <end position="383"/>
    </location>
</feature>
<evidence type="ECO:0000256" key="4">
    <source>
        <dbReference type="ARBA" id="ARBA00023015"/>
    </source>
</evidence>
<feature type="compositionally biased region" description="Polar residues" evidence="6">
    <location>
        <begin position="486"/>
        <end position="520"/>
    </location>
</feature>
<evidence type="ECO:0000313" key="8">
    <source>
        <dbReference type="EMBL" id="KAK4436126.1"/>
    </source>
</evidence>
<feature type="region of interest" description="Disordered" evidence="6">
    <location>
        <begin position="390"/>
        <end position="529"/>
    </location>
</feature>
<evidence type="ECO:0000256" key="5">
    <source>
        <dbReference type="ARBA" id="ARBA00023163"/>
    </source>
</evidence>
<dbReference type="InterPro" id="IPR011011">
    <property type="entry name" value="Znf_FYVE_PHD"/>
</dbReference>
<dbReference type="InterPro" id="IPR049914">
    <property type="entry name" value="PHD1-3/5-6"/>
</dbReference>
<dbReference type="GO" id="GO:0008270">
    <property type="term" value="F:zinc ion binding"/>
    <property type="evidence" value="ECO:0007669"/>
    <property type="project" value="UniProtKB-KW"/>
</dbReference>
<keyword evidence="5" id="KW-0804">Transcription</keyword>
<feature type="compositionally biased region" description="Polar residues" evidence="6">
    <location>
        <begin position="140"/>
        <end position="150"/>
    </location>
</feature>
<dbReference type="SUPFAM" id="SSF57903">
    <property type="entry name" value="FYVE/PHD zinc finger"/>
    <property type="match status" value="1"/>
</dbReference>
<feature type="compositionally biased region" description="Polar residues" evidence="6">
    <location>
        <begin position="124"/>
        <end position="133"/>
    </location>
</feature>
<feature type="region of interest" description="Disordered" evidence="6">
    <location>
        <begin position="1120"/>
        <end position="1209"/>
    </location>
</feature>
<keyword evidence="2" id="KW-0863">Zinc-finger</keyword>
<reference evidence="8" key="2">
    <citation type="journal article" date="2024" name="Plant">
        <title>Genomic evolution and insights into agronomic trait innovations of Sesamum species.</title>
        <authorList>
            <person name="Miao H."/>
            <person name="Wang L."/>
            <person name="Qu L."/>
            <person name="Liu H."/>
            <person name="Sun Y."/>
            <person name="Le M."/>
            <person name="Wang Q."/>
            <person name="Wei S."/>
            <person name="Zheng Y."/>
            <person name="Lin W."/>
            <person name="Duan Y."/>
            <person name="Cao H."/>
            <person name="Xiong S."/>
            <person name="Wang X."/>
            <person name="Wei L."/>
            <person name="Li C."/>
            <person name="Ma Q."/>
            <person name="Ju M."/>
            <person name="Zhao R."/>
            <person name="Li G."/>
            <person name="Mu C."/>
            <person name="Tian Q."/>
            <person name="Mei H."/>
            <person name="Zhang T."/>
            <person name="Gao T."/>
            <person name="Zhang H."/>
        </authorList>
    </citation>
    <scope>NUCLEOTIDE SEQUENCE</scope>
    <source>
        <strain evidence="8">3651</strain>
    </source>
</reference>
<protein>
    <recommendedName>
        <fullName evidence="7">Zinc finger PHD-type domain-containing protein</fullName>
    </recommendedName>
</protein>
<feature type="region of interest" description="Disordered" evidence="6">
    <location>
        <begin position="709"/>
        <end position="769"/>
    </location>
</feature>
<proteinExistence type="predicted"/>
<evidence type="ECO:0000259" key="7">
    <source>
        <dbReference type="SMART" id="SM00249"/>
    </source>
</evidence>
<feature type="compositionally biased region" description="Basic and acidic residues" evidence="6">
    <location>
        <begin position="152"/>
        <end position="170"/>
    </location>
</feature>
<feature type="region of interest" description="Disordered" evidence="6">
    <location>
        <begin position="124"/>
        <end position="224"/>
    </location>
</feature>
<feature type="compositionally biased region" description="Polar residues" evidence="6">
    <location>
        <begin position="617"/>
        <end position="631"/>
    </location>
</feature>
<dbReference type="EMBL" id="JACGWO010000002">
    <property type="protein sequence ID" value="KAK4436126.1"/>
    <property type="molecule type" value="Genomic_DNA"/>
</dbReference>
<dbReference type="Pfam" id="PF23121">
    <property type="entry name" value="SPOC_AIPP2"/>
    <property type="match status" value="1"/>
</dbReference>
<feature type="compositionally biased region" description="Polar residues" evidence="6">
    <location>
        <begin position="209"/>
        <end position="222"/>
    </location>
</feature>
<sequence>MNNRRERTLQDLCDATPTLSKPQITPVLSGNIRMQGPVDEANCDLLTHMVKPENSEGFGSCCDRSQKVGYTGKSGTCNVCSAPCSSCFHVNKVLLRSTDESAGETCAENAEIGQLSVLSSVAGMNSTSDSFSENAVGKASSRTSNASASDDSVVHSKSESRRVPEGHDDCLSCVSGTDEHANRKSDAEDSKIYNNLNKCSGESSDKVPHSSSQTVLNSQNPDSVEVPFSKNTDDATDLLKGQNTFSQALKEKYLSHEPKPRAVTDDKQSDIKDEPLDGSTEHLDSLLPRGVASDVVCGDPPPTVLNSVEKNDDMEVEVPPVDETDDSDMVEHDVKVCDICGDAGREDLLAICCRCSDGAEHTYCMREMMEKVPEGEWLCEECKTMDQEGVGRQEKNGGMDENEKYNSSGQASSEYVNGSDVEGPRTKGYTRIPCKRHRDDGDSEVSSIVKKPALEPTVRSPMSSSSSKLAALSRDNSLKYTDKGRLQSSHHSSTDTVPVNDTTESASSASNLRVNTSRGTFSKSKSFNSLNSKPKVKLVDQVVIQRQKSAKEHGSFRLKEGVVRTIGKSMSFKCTNSMRSESKLKMLSPRLTHSQDNKSTKQRAPFERNHSFKAEHPSTNSMMGTSVSSTSRIEKKPASRAESSSLATVANHHEMKPVQTDGRSAALPRSSGLAARRTAELSSLGEFKRPSVYGNLGVSSASGINNIEQKSNRSSLKEDASSSIVVEKPPLSANEGLPDGSPRPGDLTSSGERMREYSGSRFGQSSVKSLRDESDNLKAAIEAAVLRKPGVYRKHRALGQSDDSSMSIVGCGVASHQDHISSSAGNKKLASNAELPERPEVSRNMTADHLKQETLNSVKQSSLVPVEGLPSGARDGVHNGPFSRDVFNNAPAAVPFFLKYLAIPEHEHIWQGSFEICRSGETFDSWDGIQAHLSTSASPKVVEAVNKFKSRIVLYEVPRLSTWPIQFQEHGVREDNIALFFFAKDLESYEKIYKLLLDNMMKKDLALKGNVNGVELLIFPSNQLPDKSQRWNMLFFLWGVFRGKKDSCLQKMPESVNQCSAPLDIPPPIMSLPENRCSLGPITDDVLVSEDAAPVLEVPASEELQSLLSSRALTNVSSLDKLNHRPNTSSTAAGESESAIQCHEREGGISSSCSPHLPIRSSSCSGREQMMQVDTRLLDRQQSSHHSSKSVTGELTEGTGEGTLLDKSSKTCNQNQVKLSVDAGDLSTAGETPLEDHQETRDLNVVPRTLYAGTSKVPLRNDDTRNETCGVLDRMNHVPSTSYALQNQHQEACVETLISGCNEHAERLLFPIEQPVKGIQSADGSTPWKMHLLEPDRLNDIAPNLELALGAEIKPLSLGTRSVLVSKVDQTVNEEHIREEARAKAEDDVSASLSLSLSFPFPETELSTKPAPKTEQLVSDREHVNTSMLLFGNLRDN</sequence>
<feature type="compositionally biased region" description="Polar residues" evidence="6">
    <location>
        <begin position="192"/>
        <end position="202"/>
    </location>
</feature>
<name>A0AAE1YUA6_9LAMI</name>
<gene>
    <name evidence="8" type="ORF">Salat_0776300</name>
</gene>
<accession>A0AAE1YUA6</accession>
<evidence type="ECO:0000256" key="6">
    <source>
        <dbReference type="SAM" id="MobiDB-lite"/>
    </source>
</evidence>